<evidence type="ECO:0000256" key="1">
    <source>
        <dbReference type="ARBA" id="ARBA00007162"/>
    </source>
</evidence>
<comment type="similarity">
    <text evidence="1">Belongs to the phosphate/phosphite/phosphonate binding protein family.</text>
</comment>
<dbReference type="GO" id="GO:0043190">
    <property type="term" value="C:ATP-binding cassette (ABC) transporter complex"/>
    <property type="evidence" value="ECO:0007669"/>
    <property type="project" value="InterPro"/>
</dbReference>
<dbReference type="InterPro" id="IPR005770">
    <property type="entry name" value="PhnD"/>
</dbReference>
<dbReference type="NCBIfam" id="TIGR01098">
    <property type="entry name" value="3A0109s03R"/>
    <property type="match status" value="1"/>
</dbReference>
<evidence type="ECO:0000313" key="4">
    <source>
        <dbReference type="Proteomes" id="UP000614424"/>
    </source>
</evidence>
<sequence length="304" mass="34309">MKGNKQTVILFLWLLLFLPVLLTGCESEKVGDSKLPSVVQLDKLDPLPPRKVVSHDDVVRVAVAAILSPAGTIDSYTPLMRYIEKVVGKPVKLVQRKTYQEINELLSRGSVDVAFVCTGAYIEGIKKDIMSILVVPEINGRLTYQSFIIVKADSPYQSFEDLRGEIFAFTDPMSNTGYFYPLSLLKRKGETPESYFKRTIFTYSHDHSINAVADGVTDGASVDNLILAHARQRDTGLSERIRVIWESEEFGIPPVVVPKQLGEEKRRMFETLFLDIHNHEEGRWALESLGIEKFVKPDLALYNF</sequence>
<dbReference type="PROSITE" id="PS51257">
    <property type="entry name" value="PROKAR_LIPOPROTEIN"/>
    <property type="match status" value="1"/>
</dbReference>
<protein>
    <submittedName>
        <fullName evidence="3">Phosphate/phosphite/phosphonate ABC transporter substrate-binding protein</fullName>
    </submittedName>
</protein>
<dbReference type="EMBL" id="JACNJZ010000056">
    <property type="protein sequence ID" value="MBC8316824.1"/>
    <property type="molecule type" value="Genomic_DNA"/>
</dbReference>
<dbReference type="PANTHER" id="PTHR35841">
    <property type="entry name" value="PHOSPHONATES-BINDING PERIPLASMIC PROTEIN"/>
    <property type="match status" value="1"/>
</dbReference>
<comment type="caution">
    <text evidence="3">The sequence shown here is derived from an EMBL/GenBank/DDBJ whole genome shotgun (WGS) entry which is preliminary data.</text>
</comment>
<evidence type="ECO:0000313" key="3">
    <source>
        <dbReference type="EMBL" id="MBC8316824.1"/>
    </source>
</evidence>
<dbReference type="Pfam" id="PF12974">
    <property type="entry name" value="Phosphonate-bd"/>
    <property type="match status" value="1"/>
</dbReference>
<keyword evidence="2" id="KW-0732">Signal</keyword>
<evidence type="ECO:0000256" key="2">
    <source>
        <dbReference type="ARBA" id="ARBA00022729"/>
    </source>
</evidence>
<dbReference type="CDD" id="cd13571">
    <property type="entry name" value="PBP2_PnhD_1"/>
    <property type="match status" value="1"/>
</dbReference>
<accession>A0A8J6NDG2</accession>
<dbReference type="PANTHER" id="PTHR35841:SF1">
    <property type="entry name" value="PHOSPHONATES-BINDING PERIPLASMIC PROTEIN"/>
    <property type="match status" value="1"/>
</dbReference>
<dbReference type="GO" id="GO:0055085">
    <property type="term" value="P:transmembrane transport"/>
    <property type="evidence" value="ECO:0007669"/>
    <property type="project" value="InterPro"/>
</dbReference>
<dbReference type="AlphaFoldDB" id="A0A8J6NDG2"/>
<proteinExistence type="inferred from homology"/>
<organism evidence="3 4">
    <name type="scientific">Candidatus Desulfobia pelagia</name>
    <dbReference type="NCBI Taxonomy" id="2841692"/>
    <lineage>
        <taxon>Bacteria</taxon>
        <taxon>Pseudomonadati</taxon>
        <taxon>Thermodesulfobacteriota</taxon>
        <taxon>Desulfobulbia</taxon>
        <taxon>Desulfobulbales</taxon>
        <taxon>Desulfobulbaceae</taxon>
        <taxon>Candidatus Desulfobia</taxon>
    </lineage>
</organism>
<gene>
    <name evidence="3" type="primary">phnD</name>
    <name evidence="3" type="ORF">H8E41_02895</name>
</gene>
<reference evidence="3 4" key="1">
    <citation type="submission" date="2020-08" db="EMBL/GenBank/DDBJ databases">
        <title>Bridging the membrane lipid divide: bacteria of the FCB group superphylum have the potential to synthesize archaeal ether lipids.</title>
        <authorList>
            <person name="Villanueva L."/>
            <person name="Von Meijenfeldt F.A.B."/>
            <person name="Westbye A.B."/>
            <person name="Yadav S."/>
            <person name="Hopmans E.C."/>
            <person name="Dutilh B.E."/>
            <person name="Sinninghe Damste J.S."/>
        </authorList>
    </citation>
    <scope>NUCLEOTIDE SEQUENCE [LARGE SCALE GENOMIC DNA]</scope>
    <source>
        <strain evidence="3">NIOZ-UU47</strain>
    </source>
</reference>
<dbReference type="Proteomes" id="UP000614424">
    <property type="component" value="Unassembled WGS sequence"/>
</dbReference>
<dbReference type="Gene3D" id="3.40.190.10">
    <property type="entry name" value="Periplasmic binding protein-like II"/>
    <property type="match status" value="2"/>
</dbReference>
<name>A0A8J6NDG2_9BACT</name>
<dbReference type="SUPFAM" id="SSF53850">
    <property type="entry name" value="Periplasmic binding protein-like II"/>
    <property type="match status" value="1"/>
</dbReference>